<dbReference type="EMBL" id="CP071696">
    <property type="protein sequence ID" value="QTX03571.1"/>
    <property type="molecule type" value="Genomic_DNA"/>
</dbReference>
<proteinExistence type="predicted"/>
<dbReference type="Proteomes" id="UP000671914">
    <property type="component" value="Chromosome"/>
</dbReference>
<feature type="chain" id="PRO_5037432367" description="Mucin-associated surface protein" evidence="1">
    <location>
        <begin position="26"/>
        <end position="141"/>
    </location>
</feature>
<dbReference type="RefSeq" id="WP_210896299.1">
    <property type="nucleotide sequence ID" value="NZ_CP071696.1"/>
</dbReference>
<keyword evidence="1" id="KW-0732">Signal</keyword>
<accession>A0A975FM89</accession>
<evidence type="ECO:0000313" key="3">
    <source>
        <dbReference type="Proteomes" id="UP000671914"/>
    </source>
</evidence>
<evidence type="ECO:0008006" key="4">
    <source>
        <dbReference type="Google" id="ProtNLM"/>
    </source>
</evidence>
<dbReference type="AlphaFoldDB" id="A0A975FM89"/>
<sequence>MRSTRPVLVALAIGGAFLLSSCASGQPAETAAPCDELKSEVRDISNGTQNMLAAMTDPAEVTEYLETAQGRIEKLAQKFGDDDLVSGALSKLDDAIAGAAEAVATAPTVDPDAETSEPVDFSAEETAIQTAAAEASEACAG</sequence>
<protein>
    <recommendedName>
        <fullName evidence="4">Mucin-associated surface protein</fullName>
    </recommendedName>
</protein>
<evidence type="ECO:0000313" key="2">
    <source>
        <dbReference type="EMBL" id="QTX03571.1"/>
    </source>
</evidence>
<dbReference type="KEGG" id="aarc:G127AT_09435"/>
<dbReference type="PROSITE" id="PS51257">
    <property type="entry name" value="PROKAR_LIPOPROTEIN"/>
    <property type="match status" value="1"/>
</dbReference>
<feature type="signal peptide" evidence="1">
    <location>
        <begin position="1"/>
        <end position="25"/>
    </location>
</feature>
<gene>
    <name evidence="2" type="ORF">G127AT_09435</name>
</gene>
<reference evidence="2" key="1">
    <citation type="submission" date="2021-03" db="EMBL/GenBank/DDBJ databases">
        <title>Agromyces archimandritus sp. nov., isolated from the cockroach Archimandrita tessellata.</title>
        <authorList>
            <person name="Guzman J."/>
            <person name="Ortuzar M."/>
            <person name="Poehlein A."/>
            <person name="Daniel R."/>
            <person name="Trujillo M."/>
            <person name="Vilcinskas A."/>
        </authorList>
    </citation>
    <scope>NUCLEOTIDE SEQUENCE</scope>
    <source>
        <strain evidence="2">G127AT</strain>
    </source>
</reference>
<keyword evidence="3" id="KW-1185">Reference proteome</keyword>
<evidence type="ECO:0000256" key="1">
    <source>
        <dbReference type="SAM" id="SignalP"/>
    </source>
</evidence>
<organism evidence="2 3">
    <name type="scientific">Agromyces archimandritae</name>
    <dbReference type="NCBI Taxonomy" id="2781962"/>
    <lineage>
        <taxon>Bacteria</taxon>
        <taxon>Bacillati</taxon>
        <taxon>Actinomycetota</taxon>
        <taxon>Actinomycetes</taxon>
        <taxon>Micrococcales</taxon>
        <taxon>Microbacteriaceae</taxon>
        <taxon>Agromyces</taxon>
    </lineage>
</organism>
<name>A0A975FM89_9MICO</name>